<dbReference type="InterPro" id="IPR029052">
    <property type="entry name" value="Metallo-depent_PP-like"/>
</dbReference>
<dbReference type="PANTHER" id="PTHR43143">
    <property type="entry name" value="METALLOPHOSPHOESTERASE, CALCINEURIN SUPERFAMILY"/>
    <property type="match status" value="1"/>
</dbReference>
<organism evidence="2 3">
    <name type="scientific">Bartonella acomydis</name>
    <dbReference type="NCBI Taxonomy" id="686234"/>
    <lineage>
        <taxon>Bacteria</taxon>
        <taxon>Pseudomonadati</taxon>
        <taxon>Pseudomonadota</taxon>
        <taxon>Alphaproteobacteria</taxon>
        <taxon>Hyphomicrobiales</taxon>
        <taxon>Bartonellaceae</taxon>
        <taxon>Bartonella</taxon>
    </lineage>
</organism>
<sequence length="311" mass="35255">MDYGNPHSEKNKVLWLKRNEKVAQALESHKADFFIVNGDLTEYGRKETYEDYTNIYKNLAAPVYEGLGNHDYANNVGHCMIPEEKNSSGDACAIEAVFRMIKEIKKYSDELPHFNQDITQLSDASNKSIRSIEGSFAYSWDYGDIHYVQLHNYPTYTVNLKQSDSVIQVKSALDWLKKDLAAADMRGKITIINFHDANAFFPNSSSHFIKPQNIQNLSIFKSIITSHNVKAIFAGHTHYQSFCRSQDDKVFGNIPVYTSGALFRGDYYLIEVEGKNIHVKAYNGITGNPTLIEDLGEIGTNTEFFESCSNL</sequence>
<dbReference type="PANTHER" id="PTHR43143:SF1">
    <property type="entry name" value="SERINE_THREONINE-PROTEIN PHOSPHATASE CPPED1"/>
    <property type="match status" value="1"/>
</dbReference>
<name>A0ABP9MX09_9HYPH</name>
<reference evidence="3" key="1">
    <citation type="journal article" date="2019" name="Int. J. Syst. Evol. Microbiol.">
        <title>The Global Catalogue of Microorganisms (GCM) 10K type strain sequencing project: providing services to taxonomists for standard genome sequencing and annotation.</title>
        <authorList>
            <consortium name="The Broad Institute Genomics Platform"/>
            <consortium name="The Broad Institute Genome Sequencing Center for Infectious Disease"/>
            <person name="Wu L."/>
            <person name="Ma J."/>
        </authorList>
    </citation>
    <scope>NUCLEOTIDE SEQUENCE [LARGE SCALE GENOMIC DNA]</scope>
    <source>
        <strain evidence="3">JCM 17706</strain>
    </source>
</reference>
<dbReference type="CDD" id="cd00838">
    <property type="entry name" value="MPP_superfamily"/>
    <property type="match status" value="1"/>
</dbReference>
<feature type="domain" description="Calcineurin-like phosphoesterase" evidence="1">
    <location>
        <begin position="21"/>
        <end position="239"/>
    </location>
</feature>
<dbReference type="InterPro" id="IPR051918">
    <property type="entry name" value="STPP_CPPED1"/>
</dbReference>
<evidence type="ECO:0000259" key="1">
    <source>
        <dbReference type="Pfam" id="PF00149"/>
    </source>
</evidence>
<dbReference type="InterPro" id="IPR004843">
    <property type="entry name" value="Calcineurin-like_PHP"/>
</dbReference>
<keyword evidence="3" id="KW-1185">Reference proteome</keyword>
<protein>
    <recommendedName>
        <fullName evidence="1">Calcineurin-like phosphoesterase domain-containing protein</fullName>
    </recommendedName>
</protein>
<accession>A0ABP9MX09</accession>
<proteinExistence type="predicted"/>
<dbReference type="Proteomes" id="UP001501525">
    <property type="component" value="Unassembled WGS sequence"/>
</dbReference>
<dbReference type="Pfam" id="PF00149">
    <property type="entry name" value="Metallophos"/>
    <property type="match status" value="1"/>
</dbReference>
<comment type="caution">
    <text evidence="2">The sequence shown here is derived from an EMBL/GenBank/DDBJ whole genome shotgun (WGS) entry which is preliminary data.</text>
</comment>
<evidence type="ECO:0000313" key="3">
    <source>
        <dbReference type="Proteomes" id="UP001501525"/>
    </source>
</evidence>
<dbReference type="EMBL" id="BAABIY010000093">
    <property type="protein sequence ID" value="GAA5102200.1"/>
    <property type="molecule type" value="Genomic_DNA"/>
</dbReference>
<dbReference type="SUPFAM" id="SSF56300">
    <property type="entry name" value="Metallo-dependent phosphatases"/>
    <property type="match status" value="1"/>
</dbReference>
<evidence type="ECO:0000313" key="2">
    <source>
        <dbReference type="EMBL" id="GAA5102200.1"/>
    </source>
</evidence>
<dbReference type="Gene3D" id="3.60.21.10">
    <property type="match status" value="1"/>
</dbReference>
<gene>
    <name evidence="2" type="ORF">GCM10023260_13940</name>
</gene>
<dbReference type="RefSeq" id="WP_425547963.1">
    <property type="nucleotide sequence ID" value="NZ_BAABIY010000093.1"/>
</dbReference>